<protein>
    <submittedName>
        <fullName evidence="1">Uncharacterized protein</fullName>
    </submittedName>
</protein>
<organism evidence="1 2">
    <name type="scientific">SAR92 clade bacterium H455</name>
    <dbReference type="NCBI Taxonomy" id="2974818"/>
    <lineage>
        <taxon>Bacteria</taxon>
        <taxon>Pseudomonadati</taxon>
        <taxon>Pseudomonadota</taxon>
        <taxon>Gammaproteobacteria</taxon>
        <taxon>Cellvibrionales</taxon>
        <taxon>Porticoccaceae</taxon>
        <taxon>SAR92 clade</taxon>
    </lineage>
</organism>
<accession>A0ABY5TQQ0</accession>
<name>A0ABY5TQQ0_9GAMM</name>
<evidence type="ECO:0000313" key="2">
    <source>
        <dbReference type="Proteomes" id="UP001059934"/>
    </source>
</evidence>
<evidence type="ECO:0000313" key="1">
    <source>
        <dbReference type="EMBL" id="UVW36157.1"/>
    </source>
</evidence>
<dbReference type="Proteomes" id="UP001059934">
    <property type="component" value="Chromosome"/>
</dbReference>
<sequence length="587" mass="67168">MHKDPHSTDHSSVDSADSNVKLLPLRPASQVMQLERLGSFHQSRLSFMRTLVRRMVAENWQITSRLFDLDEQGYGTVVYEVEAKFGTFSYVLFSHYLDPENRNDRVIANQWDLTMALCEGTVDAEQLEFLRSNVPKQEAGRMDSRVLVLSRANRSVRTFEYVVNELALGRQPNVDVIAEVGYLYRTTAAYGSGKLGMADWEKVRTKHRDFARPFAAEMFTCYMLRHFSMQQADYLAAQRGPTTAVALHPDLKRYLGIGNSTGLGMAPFLINHPLLINQWIEMRETALATAVVASEVGVDKETMARLDMATERVIQHLGEIITADERQKNSNVVVREELQALHLWLQKQAADLAITHYVWADLIQYAEQHWHIETQEVINTMLIELYPDLVDGLEEQMGAEESQQVTPEMSVSELLEIIEDKYDWALAIDFSKHESVGAFWYRSEEKMEPRLGQTNIDMGMEKEMPLGIGRLVRECYDCLRDYNNTSPSQNVAHFILKNPTFSGIVARMQTMAQSRYGDIRENLVHSDVLPIYLLRCKLSFFGVSKFDPRSRLWVRNTMFQGAPLISDFGCAIADDWQFPIKPVLTTQ</sequence>
<proteinExistence type="predicted"/>
<dbReference type="EMBL" id="CP103416">
    <property type="protein sequence ID" value="UVW36157.1"/>
    <property type="molecule type" value="Genomic_DNA"/>
</dbReference>
<gene>
    <name evidence="1" type="ORF">NYF23_05990</name>
</gene>
<keyword evidence="2" id="KW-1185">Reference proteome</keyword>
<reference evidence="1" key="1">
    <citation type="submission" date="2022-08" db="EMBL/GenBank/DDBJ databases">
        <title>Catabolic pathway analysis in culturable SAR92 clade bacteria reveals their overlooked roles in DMSP degradation in coastal seas.</title>
        <authorList>
            <person name="He X."/>
            <person name="Zhang X."/>
            <person name="Zhang Y."/>
        </authorList>
    </citation>
    <scope>NUCLEOTIDE SEQUENCE</scope>
    <source>
        <strain evidence="1">H455</strain>
    </source>
</reference>